<sequence>MKNNLKIPLEYFYEWENNKPNDTFLVQPINGKYHYFTWKEVGDQARRISNYINSLNLKSNSQIAIISKNCAHWIITDLAIMMSGHTSVPLYANVNGKTAKYILEHSESKLVFIGKLEKYDWEEIKNNIPKNIVQVDFGYYGLDTKIQKWEDIITNTKPIKDSPLRNLNEIITIIYTSGTTGIPKGVVLKYAAAALATKNLNYLFPLEKTDRFFSYLPLSHIAERALVEHGGIMSGGKIFFAETLDSFVENLKFCAPTIFFGVPRIYAKFKSKLLSKFPQGLINTILMIPLLNTVFKNLIKKGLGLNKSRICITGAASTPITTLEWFDKFNIKIYEAYGMSENSACSHGNYPENIKFGTVGKAMPNTEVKITHMGEIIMKNGCIMEGYFKDEEKTNKVLKNGFLHTGDKGTIDKDGFLKITGRIKDIFKTSKGKYVSPNLIEMKLSKNKNIEQICVVGENLTQPLALIILSEGIELSEEIKGSFEDLLKKINSELEKHEKIDKIIILKDNWTIENEILTPTMKIKRNVVENKYKENYNKWVKDKNEIIFQ</sequence>
<evidence type="ECO:0000256" key="3">
    <source>
        <dbReference type="ARBA" id="ARBA00023098"/>
    </source>
</evidence>
<organism evidence="6">
    <name type="scientific">marine metagenome</name>
    <dbReference type="NCBI Taxonomy" id="408172"/>
    <lineage>
        <taxon>unclassified sequences</taxon>
        <taxon>metagenomes</taxon>
        <taxon>ecological metagenomes</taxon>
    </lineage>
</organism>
<dbReference type="GO" id="GO:0016020">
    <property type="term" value="C:membrane"/>
    <property type="evidence" value="ECO:0007669"/>
    <property type="project" value="TreeGrafter"/>
</dbReference>
<accession>A0A381R0C9</accession>
<reference evidence="6" key="1">
    <citation type="submission" date="2018-05" db="EMBL/GenBank/DDBJ databases">
        <authorList>
            <person name="Lanie J.A."/>
            <person name="Ng W.-L."/>
            <person name="Kazmierczak K.M."/>
            <person name="Andrzejewski T.M."/>
            <person name="Davidsen T.M."/>
            <person name="Wayne K.J."/>
            <person name="Tettelin H."/>
            <person name="Glass J.I."/>
            <person name="Rusch D."/>
            <person name="Podicherti R."/>
            <person name="Tsui H.-C.T."/>
            <person name="Winkler M.E."/>
        </authorList>
    </citation>
    <scope>NUCLEOTIDE SEQUENCE</scope>
</reference>
<keyword evidence="2" id="KW-0276">Fatty acid metabolism</keyword>
<protein>
    <recommendedName>
        <fullName evidence="5">AMP-dependent synthetase/ligase domain-containing protein</fullName>
    </recommendedName>
</protein>
<keyword evidence="3" id="KW-0443">Lipid metabolism</keyword>
<dbReference type="Pfam" id="PF00501">
    <property type="entry name" value="AMP-binding"/>
    <property type="match status" value="1"/>
</dbReference>
<dbReference type="GO" id="GO:0004467">
    <property type="term" value="F:long-chain fatty acid-CoA ligase activity"/>
    <property type="evidence" value="ECO:0007669"/>
    <property type="project" value="UniProtKB-EC"/>
</dbReference>
<evidence type="ECO:0000256" key="4">
    <source>
        <dbReference type="ARBA" id="ARBA00024484"/>
    </source>
</evidence>
<dbReference type="InterPro" id="IPR020845">
    <property type="entry name" value="AMP-binding_CS"/>
</dbReference>
<dbReference type="Pfam" id="PF23562">
    <property type="entry name" value="AMP-binding_C_3"/>
    <property type="match status" value="1"/>
</dbReference>
<dbReference type="GO" id="GO:0005783">
    <property type="term" value="C:endoplasmic reticulum"/>
    <property type="evidence" value="ECO:0007669"/>
    <property type="project" value="TreeGrafter"/>
</dbReference>
<dbReference type="InterPro" id="IPR045851">
    <property type="entry name" value="AMP-bd_C_sf"/>
</dbReference>
<gene>
    <name evidence="6" type="ORF">METZ01_LOCUS35997</name>
</gene>
<dbReference type="PANTHER" id="PTHR43272:SF32">
    <property type="entry name" value="AMP-DEPENDENT SYNTHETASE_LIGASE DOMAIN-CONTAINING PROTEIN"/>
    <property type="match status" value="1"/>
</dbReference>
<comment type="catalytic activity">
    <reaction evidence="4">
        <text>a long-chain fatty acid + ATP + CoA = a long-chain fatty acyl-CoA + AMP + diphosphate</text>
        <dbReference type="Rhea" id="RHEA:15421"/>
        <dbReference type="ChEBI" id="CHEBI:30616"/>
        <dbReference type="ChEBI" id="CHEBI:33019"/>
        <dbReference type="ChEBI" id="CHEBI:57287"/>
        <dbReference type="ChEBI" id="CHEBI:57560"/>
        <dbReference type="ChEBI" id="CHEBI:83139"/>
        <dbReference type="ChEBI" id="CHEBI:456215"/>
        <dbReference type="EC" id="6.2.1.3"/>
    </reaction>
    <physiologicalReaction direction="left-to-right" evidence="4">
        <dbReference type="Rhea" id="RHEA:15422"/>
    </physiologicalReaction>
</comment>
<keyword evidence="1" id="KW-0436">Ligase</keyword>
<dbReference type="EMBL" id="UINC01001538">
    <property type="protein sequence ID" value="SUZ83143.1"/>
    <property type="molecule type" value="Genomic_DNA"/>
</dbReference>
<dbReference type="InterPro" id="IPR042099">
    <property type="entry name" value="ANL_N_sf"/>
</dbReference>
<feature type="domain" description="AMP-dependent synthetase/ligase" evidence="5">
    <location>
        <begin position="14"/>
        <end position="388"/>
    </location>
</feature>
<evidence type="ECO:0000256" key="1">
    <source>
        <dbReference type="ARBA" id="ARBA00022598"/>
    </source>
</evidence>
<evidence type="ECO:0000256" key="2">
    <source>
        <dbReference type="ARBA" id="ARBA00022832"/>
    </source>
</evidence>
<evidence type="ECO:0000259" key="5">
    <source>
        <dbReference type="Pfam" id="PF00501"/>
    </source>
</evidence>
<proteinExistence type="predicted"/>
<dbReference type="Gene3D" id="3.30.300.30">
    <property type="match status" value="1"/>
</dbReference>
<dbReference type="Gene3D" id="3.40.50.12780">
    <property type="entry name" value="N-terminal domain of ligase-like"/>
    <property type="match status" value="1"/>
</dbReference>
<dbReference type="AlphaFoldDB" id="A0A381R0C9"/>
<dbReference type="PROSITE" id="PS00455">
    <property type="entry name" value="AMP_BINDING"/>
    <property type="match status" value="1"/>
</dbReference>
<name>A0A381R0C9_9ZZZZ</name>
<evidence type="ECO:0000313" key="6">
    <source>
        <dbReference type="EMBL" id="SUZ83143.1"/>
    </source>
</evidence>
<dbReference type="InterPro" id="IPR000873">
    <property type="entry name" value="AMP-dep_synth/lig_dom"/>
</dbReference>
<dbReference type="SUPFAM" id="SSF56801">
    <property type="entry name" value="Acetyl-CoA synthetase-like"/>
    <property type="match status" value="1"/>
</dbReference>
<dbReference type="PANTHER" id="PTHR43272">
    <property type="entry name" value="LONG-CHAIN-FATTY-ACID--COA LIGASE"/>
    <property type="match status" value="1"/>
</dbReference>